<evidence type="ECO:0000259" key="2">
    <source>
        <dbReference type="PROSITE" id="PS51272"/>
    </source>
</evidence>
<sequence>MQVVPGRYDATTGLVTFTTTHFSKYVVGSNKISFSDVSASDWYADAVSFIAARQITIGTTADTFTPNGTLTRGQFIVMLMRAYGIEPGTDTADNFSDAGDVYYTAYLAKARQLGITNGVGNNRFAPDQAITRQDMFTLLYRALDTLGSLPKGSESVTISDYADSAAVSDYAEEAVGCFLKAGVITGAAGHLNPEDTTTRAEMAQVLYKLLSV</sequence>
<accession>A0A212KB22</accession>
<proteinExistence type="predicted"/>
<dbReference type="AlphaFoldDB" id="A0A212KB22"/>
<reference evidence="3" key="1">
    <citation type="submission" date="2016-04" db="EMBL/GenBank/DDBJ databases">
        <authorList>
            <person name="Evans L.H."/>
            <person name="Alamgir A."/>
            <person name="Owens N."/>
            <person name="Weber N.D."/>
            <person name="Virtaneva K."/>
            <person name="Barbian K."/>
            <person name="Babar A."/>
            <person name="Rosenke K."/>
        </authorList>
    </citation>
    <scope>NUCLEOTIDE SEQUENCE</scope>
    <source>
        <strain evidence="3">86</strain>
    </source>
</reference>
<feature type="domain" description="SLH" evidence="2">
    <location>
        <begin position="158"/>
        <end position="212"/>
    </location>
</feature>
<feature type="domain" description="SLH" evidence="2">
    <location>
        <begin position="30"/>
        <end position="93"/>
    </location>
</feature>
<dbReference type="EMBL" id="FLUN01000001">
    <property type="protein sequence ID" value="SBW08944.1"/>
    <property type="molecule type" value="Genomic_DNA"/>
</dbReference>
<protein>
    <submittedName>
        <fullName evidence="3">S-layer domain protein</fullName>
    </submittedName>
</protein>
<evidence type="ECO:0000313" key="3">
    <source>
        <dbReference type="EMBL" id="SBW08944.1"/>
    </source>
</evidence>
<dbReference type="PROSITE" id="PS51272">
    <property type="entry name" value="SLH"/>
    <property type="match status" value="3"/>
</dbReference>
<organism evidence="3">
    <name type="scientific">uncultured Eubacteriales bacterium</name>
    <dbReference type="NCBI Taxonomy" id="172733"/>
    <lineage>
        <taxon>Bacteria</taxon>
        <taxon>Bacillati</taxon>
        <taxon>Bacillota</taxon>
        <taxon>Clostridia</taxon>
        <taxon>Eubacteriales</taxon>
        <taxon>environmental samples</taxon>
    </lineage>
</organism>
<feature type="domain" description="SLH" evidence="2">
    <location>
        <begin position="94"/>
        <end position="153"/>
    </location>
</feature>
<keyword evidence="1" id="KW-0677">Repeat</keyword>
<evidence type="ECO:0000256" key="1">
    <source>
        <dbReference type="ARBA" id="ARBA00022737"/>
    </source>
</evidence>
<dbReference type="Pfam" id="PF00395">
    <property type="entry name" value="SLH"/>
    <property type="match status" value="3"/>
</dbReference>
<dbReference type="InterPro" id="IPR001119">
    <property type="entry name" value="SLH_dom"/>
</dbReference>
<dbReference type="PANTHER" id="PTHR43308">
    <property type="entry name" value="OUTER MEMBRANE PROTEIN ALPHA-RELATED"/>
    <property type="match status" value="1"/>
</dbReference>
<name>A0A212KB22_9FIRM</name>
<dbReference type="InterPro" id="IPR051465">
    <property type="entry name" value="Cell_Envelope_Struct_Comp"/>
</dbReference>
<dbReference type="PANTHER" id="PTHR43308:SF5">
    <property type="entry name" value="S-LAYER PROTEIN _ PEPTIDOGLYCAN ENDO-BETA-N-ACETYLGLUCOSAMINIDASE"/>
    <property type="match status" value="1"/>
</dbReference>
<gene>
    <name evidence="3" type="ORF">KL86CLO1_12549</name>
</gene>